<dbReference type="SMART" id="SM01117">
    <property type="entry name" value="Cyt-b5"/>
    <property type="match status" value="1"/>
</dbReference>
<proteinExistence type="inferred from homology"/>
<feature type="compositionally biased region" description="Low complexity" evidence="5">
    <location>
        <begin position="173"/>
        <end position="195"/>
    </location>
</feature>
<evidence type="ECO:0000259" key="7">
    <source>
        <dbReference type="PROSITE" id="PS50255"/>
    </source>
</evidence>
<dbReference type="PROSITE" id="PS00191">
    <property type="entry name" value="CYTOCHROME_B5_1"/>
    <property type="match status" value="1"/>
</dbReference>
<organism evidence="8 9">
    <name type="scientific">Madurella fahalii</name>
    <dbReference type="NCBI Taxonomy" id="1157608"/>
    <lineage>
        <taxon>Eukaryota</taxon>
        <taxon>Fungi</taxon>
        <taxon>Dikarya</taxon>
        <taxon>Ascomycota</taxon>
        <taxon>Pezizomycotina</taxon>
        <taxon>Sordariomycetes</taxon>
        <taxon>Sordariomycetidae</taxon>
        <taxon>Sordariales</taxon>
        <taxon>Sordariales incertae sedis</taxon>
        <taxon>Madurella</taxon>
    </lineage>
</organism>
<dbReference type="Proteomes" id="UP001628179">
    <property type="component" value="Unassembled WGS sequence"/>
</dbReference>
<accession>A0ABQ0GHY7</accession>
<dbReference type="GeneID" id="98178299"/>
<dbReference type="InterPro" id="IPR051872">
    <property type="entry name" value="Cytochrome_b5/Flavoprotein_Rdt"/>
</dbReference>
<comment type="similarity">
    <text evidence="4">Belongs to the cytochrome b5 family.</text>
</comment>
<feature type="compositionally biased region" description="Polar residues" evidence="5">
    <location>
        <begin position="112"/>
        <end position="124"/>
    </location>
</feature>
<evidence type="ECO:0000256" key="3">
    <source>
        <dbReference type="ARBA" id="ARBA00023004"/>
    </source>
</evidence>
<feature type="compositionally biased region" description="Basic and acidic residues" evidence="5">
    <location>
        <begin position="42"/>
        <end position="78"/>
    </location>
</feature>
<keyword evidence="6" id="KW-0732">Signal</keyword>
<reference evidence="8 9" key="1">
    <citation type="submission" date="2024-09" db="EMBL/GenBank/DDBJ databases">
        <title>Itraconazole resistance in Madurella fahalii resulting from another homologue of gene encoding cytochrome P450 14-alpha sterol demethylase (CYP51).</title>
        <authorList>
            <person name="Yoshioka I."/>
            <person name="Fahal A.H."/>
            <person name="Kaneko S."/>
            <person name="Yaguchi T."/>
        </authorList>
    </citation>
    <scope>NUCLEOTIDE SEQUENCE [LARGE SCALE GENOMIC DNA]</scope>
    <source>
        <strain evidence="8 9">IFM 68171</strain>
    </source>
</reference>
<dbReference type="PROSITE" id="PS50255">
    <property type="entry name" value="CYTOCHROME_B5_2"/>
    <property type="match status" value="1"/>
</dbReference>
<feature type="region of interest" description="Disordered" evidence="5">
    <location>
        <begin position="40"/>
        <end position="257"/>
    </location>
</feature>
<feature type="chain" id="PRO_5046336846" description="Cytochrome b5 heme-binding domain-containing protein" evidence="6">
    <location>
        <begin position="25"/>
        <end position="377"/>
    </location>
</feature>
<dbReference type="RefSeq" id="XP_070919077.1">
    <property type="nucleotide sequence ID" value="XM_071062976.1"/>
</dbReference>
<evidence type="ECO:0000256" key="2">
    <source>
        <dbReference type="ARBA" id="ARBA00022723"/>
    </source>
</evidence>
<dbReference type="SUPFAM" id="SSF55856">
    <property type="entry name" value="Cytochrome b5-like heme/steroid binding domain"/>
    <property type="match status" value="1"/>
</dbReference>
<gene>
    <name evidence="8" type="ORF">MFIFM68171_07556</name>
</gene>
<name>A0ABQ0GHY7_9PEZI</name>
<dbReference type="PANTHER" id="PTHR46237">
    <property type="entry name" value="CYTOCHROME B5 REDUCTASE 4 FAMILY MEMBER"/>
    <property type="match status" value="1"/>
</dbReference>
<evidence type="ECO:0000313" key="9">
    <source>
        <dbReference type="Proteomes" id="UP001628179"/>
    </source>
</evidence>
<dbReference type="EMBL" id="BAAFSV010000004">
    <property type="protein sequence ID" value="GAB1317346.1"/>
    <property type="molecule type" value="Genomic_DNA"/>
</dbReference>
<sequence>MALLGLSLILASVILFCMRRPAWFSSILGAFSRAPLGSSAEETVRDRDTDHHPADQRSSTREELGSSHNGSETRKERTAPASRQTADRIAMPPPPPPPVIRHHDAEVDAASLGSQSTDSQSTPKASAATLTIPVPTLILDSPETTMSNPAPASASASSLMPPPSRPTPSLRVPSTTLSPAPSSSPSSASSSLAAPRNRNLPIPPRGQQQQQQQQPQQQQPGCSTLAPPPTHSSKPAKPSRQVVLTPGHSPLDWARLSGHPTADLRGLGPGSPYLRVTPSMLKRQTGRKGKDAWTVLGGKVYNITPYLPFHPGGEPELLRGAGRDGTRLFGEIHPWVNYEGMLAACLVGIYVTEEEAAEAAEAAAAAGKGGGGMEAMD</sequence>
<keyword evidence="2 4" id="KW-0479">Metal-binding</keyword>
<evidence type="ECO:0000256" key="5">
    <source>
        <dbReference type="SAM" id="MobiDB-lite"/>
    </source>
</evidence>
<keyword evidence="1 4" id="KW-0349">Heme</keyword>
<protein>
    <recommendedName>
        <fullName evidence="7">Cytochrome b5 heme-binding domain-containing protein</fullName>
    </recommendedName>
</protein>
<dbReference type="InterPro" id="IPR018506">
    <property type="entry name" value="Cyt_B5_heme-BS"/>
</dbReference>
<keyword evidence="9" id="KW-1185">Reference proteome</keyword>
<evidence type="ECO:0000256" key="1">
    <source>
        <dbReference type="ARBA" id="ARBA00022617"/>
    </source>
</evidence>
<feature type="signal peptide" evidence="6">
    <location>
        <begin position="1"/>
        <end position="24"/>
    </location>
</feature>
<evidence type="ECO:0000256" key="6">
    <source>
        <dbReference type="SAM" id="SignalP"/>
    </source>
</evidence>
<comment type="caution">
    <text evidence="8">The sequence shown here is derived from an EMBL/GenBank/DDBJ whole genome shotgun (WGS) entry which is preliminary data.</text>
</comment>
<dbReference type="Pfam" id="PF00173">
    <property type="entry name" value="Cyt-b5"/>
    <property type="match status" value="1"/>
</dbReference>
<feature type="domain" description="Cytochrome b5 heme-binding" evidence="7">
    <location>
        <begin position="273"/>
        <end position="351"/>
    </location>
</feature>
<feature type="compositionally biased region" description="Low complexity" evidence="5">
    <location>
        <begin position="207"/>
        <end position="220"/>
    </location>
</feature>
<dbReference type="PANTHER" id="PTHR46237:SF1">
    <property type="entry name" value="CYTOCHROME B5 REDUCTASE 4"/>
    <property type="match status" value="1"/>
</dbReference>
<keyword evidence="3 4" id="KW-0408">Iron</keyword>
<dbReference type="InterPro" id="IPR001199">
    <property type="entry name" value="Cyt_B5-like_heme/steroid-bd"/>
</dbReference>
<dbReference type="Gene3D" id="3.10.120.10">
    <property type="entry name" value="Cytochrome b5-like heme/steroid binding domain"/>
    <property type="match status" value="1"/>
</dbReference>
<evidence type="ECO:0000313" key="8">
    <source>
        <dbReference type="EMBL" id="GAB1317346.1"/>
    </source>
</evidence>
<dbReference type="InterPro" id="IPR036400">
    <property type="entry name" value="Cyt_B5-like_heme/steroid_sf"/>
</dbReference>
<feature type="compositionally biased region" description="Low complexity" evidence="5">
    <location>
        <begin position="147"/>
        <end position="159"/>
    </location>
</feature>
<evidence type="ECO:0000256" key="4">
    <source>
        <dbReference type="RuleBase" id="RU362121"/>
    </source>
</evidence>